<evidence type="ECO:0000313" key="1">
    <source>
        <dbReference type="EMBL" id="CAG9164511.1"/>
    </source>
</evidence>
<keyword evidence="2" id="KW-1185">Reference proteome</keyword>
<comment type="caution">
    <text evidence="1">The sequence shown here is derived from an EMBL/GenBank/DDBJ whole genome shotgun (WGS) entry which is preliminary data.</text>
</comment>
<dbReference type="Proteomes" id="UP000706525">
    <property type="component" value="Unassembled WGS sequence"/>
</dbReference>
<gene>
    <name evidence="1" type="ORF">LMG32289_00854</name>
</gene>
<accession>A0ABN7XWM8</accession>
<dbReference type="EMBL" id="CAJZAG010000001">
    <property type="protein sequence ID" value="CAG9164511.1"/>
    <property type="molecule type" value="Genomic_DNA"/>
</dbReference>
<proteinExistence type="predicted"/>
<sequence length="42" mass="4752">MQEVGDATPTELRVKLEGMRLKLLQPNALPRRQQDETVSSSE</sequence>
<evidence type="ECO:0000313" key="2">
    <source>
        <dbReference type="Proteomes" id="UP000706525"/>
    </source>
</evidence>
<organism evidence="1 2">
    <name type="scientific">Cupriavidus pampae</name>
    <dbReference type="NCBI Taxonomy" id="659251"/>
    <lineage>
        <taxon>Bacteria</taxon>
        <taxon>Pseudomonadati</taxon>
        <taxon>Pseudomonadota</taxon>
        <taxon>Betaproteobacteria</taxon>
        <taxon>Burkholderiales</taxon>
        <taxon>Burkholderiaceae</taxon>
        <taxon>Cupriavidus</taxon>
    </lineage>
</organism>
<name>A0ABN7XWM8_9BURK</name>
<protein>
    <submittedName>
        <fullName evidence="1">Uncharacterized protein</fullName>
    </submittedName>
</protein>
<reference evidence="1 2" key="1">
    <citation type="submission" date="2021-08" db="EMBL/GenBank/DDBJ databases">
        <authorList>
            <person name="Peeters C."/>
        </authorList>
    </citation>
    <scope>NUCLEOTIDE SEQUENCE [LARGE SCALE GENOMIC DNA]</scope>
    <source>
        <strain evidence="1 2">LMG 32289</strain>
    </source>
</reference>